<keyword evidence="1" id="KW-0175">Coiled coil</keyword>
<dbReference type="InterPro" id="IPR015866">
    <property type="entry name" value="Ser-tRNA-synth_1_N"/>
</dbReference>
<feature type="region of interest" description="Disordered" evidence="2">
    <location>
        <begin position="76"/>
        <end position="95"/>
    </location>
</feature>
<evidence type="ECO:0000313" key="4">
    <source>
        <dbReference type="EMBL" id="KAK9009146.1"/>
    </source>
</evidence>
<dbReference type="Pfam" id="PF02403">
    <property type="entry name" value="Seryl_tRNA_N"/>
    <property type="match status" value="1"/>
</dbReference>
<protein>
    <recommendedName>
        <fullName evidence="3">Serine-tRNA synthetase type1 N-terminal domain-containing protein</fullName>
    </recommendedName>
</protein>
<sequence>MMSQQFELENLQKEFNKINKQVVQLKIAKQDASEMIAKTEEVKQKIAEKDVEAKDFDLISKHKISLKGHIKTFNNDIDGLEEDDDPASKVEQDVN</sequence>
<dbReference type="InterPro" id="IPR042103">
    <property type="entry name" value="SerRS_1_N_sf"/>
</dbReference>
<name>A0ABR2R882_9ROSI</name>
<gene>
    <name evidence="4" type="ORF">V6N11_080615</name>
</gene>
<evidence type="ECO:0000256" key="2">
    <source>
        <dbReference type="SAM" id="MobiDB-lite"/>
    </source>
</evidence>
<dbReference type="InterPro" id="IPR010978">
    <property type="entry name" value="tRNA-bd_arm"/>
</dbReference>
<evidence type="ECO:0000259" key="3">
    <source>
        <dbReference type="Pfam" id="PF02403"/>
    </source>
</evidence>
<feature type="coiled-coil region" evidence="1">
    <location>
        <begin position="1"/>
        <end position="49"/>
    </location>
</feature>
<proteinExistence type="predicted"/>
<keyword evidence="5" id="KW-1185">Reference proteome</keyword>
<dbReference type="Gene3D" id="1.10.287.40">
    <property type="entry name" value="Serine-tRNA synthetase, tRNA binding domain"/>
    <property type="match status" value="1"/>
</dbReference>
<feature type="compositionally biased region" description="Basic and acidic residues" evidence="2">
    <location>
        <begin position="86"/>
        <end position="95"/>
    </location>
</feature>
<organism evidence="4 5">
    <name type="scientific">Hibiscus sabdariffa</name>
    <name type="common">roselle</name>
    <dbReference type="NCBI Taxonomy" id="183260"/>
    <lineage>
        <taxon>Eukaryota</taxon>
        <taxon>Viridiplantae</taxon>
        <taxon>Streptophyta</taxon>
        <taxon>Embryophyta</taxon>
        <taxon>Tracheophyta</taxon>
        <taxon>Spermatophyta</taxon>
        <taxon>Magnoliopsida</taxon>
        <taxon>eudicotyledons</taxon>
        <taxon>Gunneridae</taxon>
        <taxon>Pentapetalae</taxon>
        <taxon>rosids</taxon>
        <taxon>malvids</taxon>
        <taxon>Malvales</taxon>
        <taxon>Malvaceae</taxon>
        <taxon>Malvoideae</taxon>
        <taxon>Hibiscus</taxon>
    </lineage>
</organism>
<dbReference type="SUPFAM" id="SSF46589">
    <property type="entry name" value="tRNA-binding arm"/>
    <property type="match status" value="1"/>
</dbReference>
<dbReference type="Proteomes" id="UP001396334">
    <property type="component" value="Unassembled WGS sequence"/>
</dbReference>
<dbReference type="EMBL" id="JBBPBN010000025">
    <property type="protein sequence ID" value="KAK9009146.1"/>
    <property type="molecule type" value="Genomic_DNA"/>
</dbReference>
<comment type="caution">
    <text evidence="4">The sequence shown here is derived from an EMBL/GenBank/DDBJ whole genome shotgun (WGS) entry which is preliminary data.</text>
</comment>
<accession>A0ABR2R882</accession>
<reference evidence="4 5" key="1">
    <citation type="journal article" date="2024" name="G3 (Bethesda)">
        <title>Genome assembly of Hibiscus sabdariffa L. provides insights into metabolisms of medicinal natural products.</title>
        <authorList>
            <person name="Kim T."/>
        </authorList>
    </citation>
    <scope>NUCLEOTIDE SEQUENCE [LARGE SCALE GENOMIC DNA]</scope>
    <source>
        <strain evidence="4">TK-2024</strain>
        <tissue evidence="4">Old leaves</tissue>
    </source>
</reference>
<feature type="domain" description="Serine-tRNA synthetase type1 N-terminal" evidence="3">
    <location>
        <begin position="4"/>
        <end position="55"/>
    </location>
</feature>
<evidence type="ECO:0000313" key="5">
    <source>
        <dbReference type="Proteomes" id="UP001396334"/>
    </source>
</evidence>
<evidence type="ECO:0000256" key="1">
    <source>
        <dbReference type="SAM" id="Coils"/>
    </source>
</evidence>